<dbReference type="GO" id="GO:0004065">
    <property type="term" value="F:arylsulfatase activity"/>
    <property type="evidence" value="ECO:0007669"/>
    <property type="project" value="TreeGrafter"/>
</dbReference>
<keyword evidence="6" id="KW-1185">Reference proteome</keyword>
<keyword evidence="2" id="KW-0812">Transmembrane</keyword>
<name>A0A1N6V9D8_9RHOO</name>
<keyword evidence="2" id="KW-1133">Transmembrane helix</keyword>
<evidence type="ECO:0000259" key="4">
    <source>
        <dbReference type="Pfam" id="PF00884"/>
    </source>
</evidence>
<evidence type="ECO:0000313" key="5">
    <source>
        <dbReference type="EMBL" id="SIQ74387.1"/>
    </source>
</evidence>
<dbReference type="AlphaFoldDB" id="A0A1N6V9D8"/>
<evidence type="ECO:0000313" key="6">
    <source>
        <dbReference type="Proteomes" id="UP000186819"/>
    </source>
</evidence>
<dbReference type="Gene3D" id="3.40.720.10">
    <property type="entry name" value="Alkaline Phosphatase, subunit A"/>
    <property type="match status" value="1"/>
</dbReference>
<dbReference type="Pfam" id="PF00884">
    <property type="entry name" value="Sulfatase"/>
    <property type="match status" value="1"/>
</dbReference>
<dbReference type="CDD" id="cd16148">
    <property type="entry name" value="sulfatase_like"/>
    <property type="match status" value="1"/>
</dbReference>
<organism evidence="5 6">
    <name type="scientific">Aromatoleum tolulyticum</name>
    <dbReference type="NCBI Taxonomy" id="34027"/>
    <lineage>
        <taxon>Bacteria</taxon>
        <taxon>Pseudomonadati</taxon>
        <taxon>Pseudomonadota</taxon>
        <taxon>Betaproteobacteria</taxon>
        <taxon>Rhodocyclales</taxon>
        <taxon>Rhodocyclaceae</taxon>
        <taxon>Aromatoleum</taxon>
    </lineage>
</organism>
<dbReference type="EMBL" id="FTMD01000006">
    <property type="protein sequence ID" value="SIQ74387.1"/>
    <property type="molecule type" value="Genomic_DNA"/>
</dbReference>
<dbReference type="SUPFAM" id="SSF53448">
    <property type="entry name" value="Nucleotide-diphospho-sugar transferases"/>
    <property type="match status" value="1"/>
</dbReference>
<dbReference type="InterPro" id="IPR000917">
    <property type="entry name" value="Sulfatase_N"/>
</dbReference>
<feature type="transmembrane region" description="Helical" evidence="2">
    <location>
        <begin position="358"/>
        <end position="379"/>
    </location>
</feature>
<dbReference type="InterPro" id="IPR017850">
    <property type="entry name" value="Alkaline_phosphatase_core_sf"/>
</dbReference>
<comment type="similarity">
    <text evidence="1">Belongs to the sulfatase family.</text>
</comment>
<sequence length="1061" mass="117188">MTNGGATTTAGMSLTVLICTHNRVELLERVIASLNAAHRPPDTEVRLLVVANACTDGTHDLLANYYRIGDELLPLDWIAEPTPGKSHALNRALPQVSGRVVAFVDDDHRVDSDYLVEIANAVRKWPEAGLICGRILPDWDGTEPEWVHDDGPYRIYPLPVPRYDQGDTPMQVDLDGAIPGGGNLVAHTDVIRATGPFLTELGPTGHDLGGAEDLEWIRRALRGGATLRYAPAIVQYHFVDGERLTLSYLMRKGFHRSKSVMRFRRTESGVPLYMWRKVASYASGCALALNAQARRFYLVRIASALGEVSGMREAARHRRRRARLPWLPVQTSLALAGLLGITGFVVAAHLAWPRVMDALLPAALVAVALALSLVAKSVVDFSQTGPQLREEIVKRYRAYFPFAMARLGLWTFAVGLFCALPGAVVATASADAQGMPYAPWRTGLGALLTLALASGYLTCRTLVQNPGLIVASWQYRTDRLHRLWSLLSADGLRRAASLGAVGVAGLAAALVLALAVTGHGESAAALTSLAIGYWGVFVFALWEPEGNTPVQHQRARPNLLLIGSDTLRADRVGALRNGQSLTPHIDALAERGTRFDTCYVPCARTAPSLISLLTGTWPHTHGIRDNFVADDETQLEIQALPMILRALGYRTAAVSDWCGADLGKFSLGFDVLDLPEDQWNLKYLIRQGPKDIRLFLSVFLHNRIGRLLVPEIHYLGGTPQTTQLGQRTRRLISRLASTAEPFMLNVFYSTTHPPFASEYPFYLRHADPDYAGASKFAMARLTDPFEIIRRQGEPREEFDLDQILALYDGCVSQFDDEVGKIMSHLESSGLADNTIVVLYSDHGMEFFEHDTWGQGNSAVGDFSARVPLVIADPRKKRHLRIDQVVRSIDLLPTVLDLLEAPSVKCDGVSLAAAMDDPHLDLGLKAFNETGIWIAHVPGLPPDHLSYPDLLELLDIPNETSGSLSIRQEYKDRVIIAKDRMMRHGRWKLVYQPLERGMRLALFDVETDPDCTHDISAVNPEQVELLWHELRNWIERDPVARRHLRTYHNTSTATPASSPALT</sequence>
<feature type="transmembrane region" description="Helical" evidence="2">
    <location>
        <begin position="495"/>
        <end position="516"/>
    </location>
</feature>
<evidence type="ECO:0000259" key="3">
    <source>
        <dbReference type="Pfam" id="PF00535"/>
    </source>
</evidence>
<protein>
    <submittedName>
        <fullName evidence="5">Arylsulfatase A</fullName>
    </submittedName>
</protein>
<dbReference type="CDD" id="cd00761">
    <property type="entry name" value="Glyco_tranf_GTA_type"/>
    <property type="match status" value="1"/>
</dbReference>
<dbReference type="PANTHER" id="PTHR42693">
    <property type="entry name" value="ARYLSULFATASE FAMILY MEMBER"/>
    <property type="match status" value="1"/>
</dbReference>
<feature type="domain" description="Sulfatase N-terminal" evidence="4">
    <location>
        <begin position="557"/>
        <end position="898"/>
    </location>
</feature>
<accession>A0A1N6V9D8</accession>
<gene>
    <name evidence="5" type="ORF">SAMN05421829_106199</name>
</gene>
<evidence type="ECO:0000256" key="2">
    <source>
        <dbReference type="SAM" id="Phobius"/>
    </source>
</evidence>
<dbReference type="STRING" id="34027.SAMN05421829_106199"/>
<keyword evidence="2" id="KW-0472">Membrane</keyword>
<dbReference type="InterPro" id="IPR050738">
    <property type="entry name" value="Sulfatase"/>
</dbReference>
<dbReference type="InterPro" id="IPR001173">
    <property type="entry name" value="Glyco_trans_2-like"/>
</dbReference>
<feature type="transmembrane region" description="Helical" evidence="2">
    <location>
        <begin position="522"/>
        <end position="542"/>
    </location>
</feature>
<dbReference type="InterPro" id="IPR029044">
    <property type="entry name" value="Nucleotide-diphossugar_trans"/>
</dbReference>
<feature type="transmembrane region" description="Helical" evidence="2">
    <location>
        <begin position="326"/>
        <end position="352"/>
    </location>
</feature>
<evidence type="ECO:0000256" key="1">
    <source>
        <dbReference type="ARBA" id="ARBA00008779"/>
    </source>
</evidence>
<dbReference type="SUPFAM" id="SSF53649">
    <property type="entry name" value="Alkaline phosphatase-like"/>
    <property type="match status" value="1"/>
</dbReference>
<feature type="transmembrane region" description="Helical" evidence="2">
    <location>
        <begin position="399"/>
        <end position="426"/>
    </location>
</feature>
<dbReference type="Pfam" id="PF00535">
    <property type="entry name" value="Glycos_transf_2"/>
    <property type="match status" value="1"/>
</dbReference>
<dbReference type="PANTHER" id="PTHR42693:SF33">
    <property type="entry name" value="ARYLSULFATASE"/>
    <property type="match status" value="1"/>
</dbReference>
<dbReference type="Gene3D" id="3.90.550.10">
    <property type="entry name" value="Spore Coat Polysaccharide Biosynthesis Protein SpsA, Chain A"/>
    <property type="match status" value="1"/>
</dbReference>
<feature type="domain" description="Glycosyltransferase 2-like" evidence="3">
    <location>
        <begin position="15"/>
        <end position="150"/>
    </location>
</feature>
<dbReference type="Proteomes" id="UP000186819">
    <property type="component" value="Unassembled WGS sequence"/>
</dbReference>
<reference evidence="6" key="1">
    <citation type="submission" date="2017-01" db="EMBL/GenBank/DDBJ databases">
        <authorList>
            <person name="Varghese N."/>
            <person name="Submissions S."/>
        </authorList>
    </citation>
    <scope>NUCLEOTIDE SEQUENCE [LARGE SCALE GENOMIC DNA]</scope>
    <source>
        <strain evidence="6">ATCC 51758</strain>
    </source>
</reference>
<proteinExistence type="inferred from homology"/>
<dbReference type="Gene3D" id="3.30.1120.10">
    <property type="match status" value="1"/>
</dbReference>